<comment type="caution">
    <text evidence="2">The sequence shown here is derived from an EMBL/GenBank/DDBJ whole genome shotgun (WGS) entry which is preliminary data.</text>
</comment>
<organism evidence="2 3">
    <name type="scientific">Paraburkholderia youngii</name>
    <dbReference type="NCBI Taxonomy" id="2782701"/>
    <lineage>
        <taxon>Bacteria</taxon>
        <taxon>Pseudomonadati</taxon>
        <taxon>Pseudomonadota</taxon>
        <taxon>Betaproteobacteria</taxon>
        <taxon>Burkholderiales</taxon>
        <taxon>Burkholderiaceae</taxon>
        <taxon>Paraburkholderia</taxon>
    </lineage>
</organism>
<dbReference type="RefSeq" id="WP_176366950.1">
    <property type="nucleotide sequence ID" value="NZ_VOMC01000012.1"/>
</dbReference>
<feature type="domain" description="Bacterial CdiA-CT RNAse A" evidence="1">
    <location>
        <begin position="164"/>
        <end position="275"/>
    </location>
</feature>
<protein>
    <recommendedName>
        <fullName evidence="1">Bacterial CdiA-CT RNAse A domain-containing protein</fullName>
    </recommendedName>
</protein>
<proteinExistence type="predicted"/>
<dbReference type="InterPro" id="IPR041436">
    <property type="entry name" value="RNAse_A_bac"/>
</dbReference>
<reference evidence="2 3" key="1">
    <citation type="submission" date="2019-08" db="EMBL/GenBank/DDBJ databases">
        <title>Paraburkholderia simonii sp. nov. and P. youngii sp. nov. Brazilian and Mexican Mimosa-associated rhizobia.</title>
        <authorList>
            <person name="Mavima L."/>
            <person name="Beukes C.W."/>
            <person name="Palmer M."/>
            <person name="De Meyer S.E."/>
            <person name="James E.K."/>
            <person name="Maluk M."/>
            <person name="Avontuur J.R."/>
            <person name="Chan W.Y."/>
            <person name="Venter S.N."/>
            <person name="Steenkamp E.T."/>
        </authorList>
    </citation>
    <scope>NUCLEOTIDE SEQUENCE [LARGE SCALE GENOMIC DNA]</scope>
    <source>
        <strain evidence="2 3">JPY454</strain>
    </source>
</reference>
<evidence type="ECO:0000313" key="3">
    <source>
        <dbReference type="Proteomes" id="UP000821598"/>
    </source>
</evidence>
<name>A0ABX2NK86_9BURK</name>
<dbReference type="Proteomes" id="UP000821598">
    <property type="component" value="Unassembled WGS sequence"/>
</dbReference>
<sequence length="277" mass="29967">MSQANESDDFRVVLSAPQLVAVLARQSINQTEMLSNRLWGGLQVVGGVLEMVGAAALCVLPEPTMASKAGCVVFGAHGSDTAAAGLRQVWTGRHTATLTQQGTTKLAEAMKASPGMASSIGLSLDIAVPFGFAGSVKAARASRIVMGRIDLMKHEAKLGSRIGGHTVEKHVGRTEAQLRERLTREPKRQTVSSFTNIESAEWAISEVMRVDALRIKTWAQSSRRAKPLELEKDLGRTVGYGISRKTDSLTGMSVVHLVLKYETYNGMPYYVLTAYLY</sequence>
<accession>A0ABX2NK86</accession>
<gene>
    <name evidence="2" type="ORF">FSB64_13610</name>
</gene>
<dbReference type="EMBL" id="VOMC01000012">
    <property type="protein sequence ID" value="NVI04792.1"/>
    <property type="molecule type" value="Genomic_DNA"/>
</dbReference>
<evidence type="ECO:0000313" key="2">
    <source>
        <dbReference type="EMBL" id="NVI04792.1"/>
    </source>
</evidence>
<dbReference type="Pfam" id="PF18431">
    <property type="entry name" value="RNAse_A_bac"/>
    <property type="match status" value="1"/>
</dbReference>
<evidence type="ECO:0000259" key="1">
    <source>
        <dbReference type="Pfam" id="PF18431"/>
    </source>
</evidence>
<keyword evidence="3" id="KW-1185">Reference proteome</keyword>
<dbReference type="CDD" id="cd20684">
    <property type="entry name" value="CdiA-CT_Yk_RNaseA-like"/>
    <property type="match status" value="1"/>
</dbReference>